<proteinExistence type="predicted"/>
<dbReference type="Pfam" id="PF00076">
    <property type="entry name" value="RRM_1"/>
    <property type="match status" value="1"/>
</dbReference>
<dbReference type="SUPFAM" id="SSF54928">
    <property type="entry name" value="RNA-binding domain, RBD"/>
    <property type="match status" value="1"/>
</dbReference>
<sequence>MPSEEGKLLVGGLNFNTDEQTLEDQFSSFGPISEVFFVKGRETQQSRGFGYITFTNREHASDAMKAMKRESLDGRQIHEDHAGKLIFLKLKWRHF</sequence>
<dbReference type="InterPro" id="IPR012677">
    <property type="entry name" value="Nucleotide-bd_a/b_plait_sf"/>
</dbReference>
<dbReference type="GO" id="GO:0003723">
    <property type="term" value="F:RNA binding"/>
    <property type="evidence" value="ECO:0007669"/>
    <property type="project" value="UniProtKB-UniRule"/>
</dbReference>
<dbReference type="Gene3D" id="3.30.70.330">
    <property type="match status" value="1"/>
</dbReference>
<dbReference type="InterPro" id="IPR050441">
    <property type="entry name" value="RBM"/>
</dbReference>
<reference evidence="4" key="2">
    <citation type="submission" date="2025-09" db="UniProtKB">
        <authorList>
            <consortium name="Ensembl"/>
        </authorList>
    </citation>
    <scope>IDENTIFICATION</scope>
</reference>
<dbReference type="PROSITE" id="PS50102">
    <property type="entry name" value="RRM"/>
    <property type="match status" value="1"/>
</dbReference>
<evidence type="ECO:0000256" key="2">
    <source>
        <dbReference type="PROSITE-ProRule" id="PRU00176"/>
    </source>
</evidence>
<reference evidence="4" key="1">
    <citation type="submission" date="2025-08" db="UniProtKB">
        <authorList>
            <consortium name="Ensembl"/>
        </authorList>
    </citation>
    <scope>IDENTIFICATION</scope>
</reference>
<organism evidence="4 5">
    <name type="scientific">Sciurus vulgaris</name>
    <name type="common">Eurasian red squirrel</name>
    <dbReference type="NCBI Taxonomy" id="55149"/>
    <lineage>
        <taxon>Eukaryota</taxon>
        <taxon>Metazoa</taxon>
        <taxon>Chordata</taxon>
        <taxon>Craniata</taxon>
        <taxon>Vertebrata</taxon>
        <taxon>Euteleostomi</taxon>
        <taxon>Mammalia</taxon>
        <taxon>Eutheria</taxon>
        <taxon>Euarchontoglires</taxon>
        <taxon>Glires</taxon>
        <taxon>Rodentia</taxon>
        <taxon>Sciuromorpha</taxon>
        <taxon>Sciuridae</taxon>
        <taxon>Sciurinae</taxon>
        <taxon>Sciurini</taxon>
        <taxon>Sciurus</taxon>
    </lineage>
</organism>
<dbReference type="Ensembl" id="ENSSVLT00005023882.1">
    <property type="protein sequence ID" value="ENSSVLP00005021439.1"/>
    <property type="gene ID" value="ENSSVLG00005017122.1"/>
</dbReference>
<name>A0A8D2D9F6_SCIVU</name>
<dbReference type="GeneTree" id="ENSGT00940000153524"/>
<dbReference type="AlphaFoldDB" id="A0A8D2D9F6"/>
<accession>A0A8D2D9F6</accession>
<feature type="domain" description="RRM" evidence="3">
    <location>
        <begin position="6"/>
        <end position="84"/>
    </location>
</feature>
<evidence type="ECO:0000256" key="1">
    <source>
        <dbReference type="ARBA" id="ARBA00022884"/>
    </source>
</evidence>
<dbReference type="PANTHER" id="PTHR48034">
    <property type="entry name" value="TRANSFORMER-2 SEX-DETERMINING PROTEIN-RELATED"/>
    <property type="match status" value="1"/>
</dbReference>
<evidence type="ECO:0000313" key="4">
    <source>
        <dbReference type="Ensembl" id="ENSSVLP00005021439.1"/>
    </source>
</evidence>
<dbReference type="SMART" id="SM00360">
    <property type="entry name" value="RRM"/>
    <property type="match status" value="1"/>
</dbReference>
<dbReference type="InterPro" id="IPR035979">
    <property type="entry name" value="RBD_domain_sf"/>
</dbReference>
<keyword evidence="1 2" id="KW-0694">RNA-binding</keyword>
<protein>
    <recommendedName>
        <fullName evidence="3">RRM domain-containing protein</fullName>
    </recommendedName>
</protein>
<dbReference type="Proteomes" id="UP000694564">
    <property type="component" value="Chromosome X"/>
</dbReference>
<evidence type="ECO:0000313" key="5">
    <source>
        <dbReference type="Proteomes" id="UP000694564"/>
    </source>
</evidence>
<dbReference type="InterPro" id="IPR000504">
    <property type="entry name" value="RRM_dom"/>
</dbReference>
<keyword evidence="5" id="KW-1185">Reference proteome</keyword>
<evidence type="ECO:0000259" key="3">
    <source>
        <dbReference type="PROSITE" id="PS50102"/>
    </source>
</evidence>